<evidence type="ECO:0000256" key="1">
    <source>
        <dbReference type="SAM" id="SignalP"/>
    </source>
</evidence>
<dbReference type="Proteomes" id="UP000031802">
    <property type="component" value="Unassembled WGS sequence"/>
</dbReference>
<keyword evidence="4" id="KW-1185">Reference proteome</keyword>
<feature type="domain" description="DUF4397" evidence="2">
    <location>
        <begin position="64"/>
        <end position="152"/>
    </location>
</feature>
<gene>
    <name evidence="3" type="ORF">DI53_2638</name>
</gene>
<dbReference type="InterPro" id="IPR025510">
    <property type="entry name" value="DUF4397"/>
</dbReference>
<feature type="signal peptide" evidence="1">
    <location>
        <begin position="1"/>
        <end position="24"/>
    </location>
</feature>
<keyword evidence="1" id="KW-0732">Signal</keyword>
<evidence type="ECO:0000313" key="4">
    <source>
        <dbReference type="Proteomes" id="UP000031802"/>
    </source>
</evidence>
<reference evidence="4" key="1">
    <citation type="submission" date="2014-04" db="EMBL/GenBank/DDBJ databases">
        <title>Whole-Genome optical mapping and complete genome sequence of Sphingobacterium deserti sp. nov., a new spaces isolated from desert in the west of China.</title>
        <authorList>
            <person name="Teng C."/>
            <person name="Zhou Z."/>
            <person name="Li X."/>
            <person name="Chen M."/>
            <person name="Lin M."/>
            <person name="Wang L."/>
            <person name="Su S."/>
            <person name="Zhang C."/>
            <person name="Zhang W."/>
        </authorList>
    </citation>
    <scope>NUCLEOTIDE SEQUENCE [LARGE SCALE GENOMIC DNA]</scope>
    <source>
        <strain evidence="4">ACCC05744</strain>
    </source>
</reference>
<organism evidence="3 4">
    <name type="scientific">Sphingobacterium deserti</name>
    <dbReference type="NCBI Taxonomy" id="1229276"/>
    <lineage>
        <taxon>Bacteria</taxon>
        <taxon>Pseudomonadati</taxon>
        <taxon>Bacteroidota</taxon>
        <taxon>Sphingobacteriia</taxon>
        <taxon>Sphingobacteriales</taxon>
        <taxon>Sphingobacteriaceae</taxon>
        <taxon>Sphingobacterium</taxon>
    </lineage>
</organism>
<feature type="chain" id="PRO_5002142058" description="DUF4397 domain-containing protein" evidence="1">
    <location>
        <begin position="25"/>
        <end position="235"/>
    </location>
</feature>
<accession>A0A0B8SZW4</accession>
<sequence length="235" mass="25923">MKTISLQSLICLFFSLFIFSSCLKDNDGYYDGPATPAAYMTFINAYPENDFLSFDLHAQNSPFPLQYKSYLRPAWGVFTGERKLTITAPSGNSPLIDTVLNIRDSSAYSTFIYGTATNPRFAMTQDRTIQNLGENTGIRFFNLANIEGNVNLVVGNADTAAFANRPMETGASAVQHQLFQPTASGSINLRVMDASGNEIARRDNYTLRKGYYYSIFLTGNASGGNSPLYLGVVYH</sequence>
<dbReference type="EMBL" id="JJMU01000048">
    <property type="protein sequence ID" value="KGE13577.1"/>
    <property type="molecule type" value="Genomic_DNA"/>
</dbReference>
<dbReference type="PROSITE" id="PS51257">
    <property type="entry name" value="PROKAR_LIPOPROTEIN"/>
    <property type="match status" value="1"/>
</dbReference>
<dbReference type="PATRIC" id="fig|1229276.3.peg.2711"/>
<reference evidence="3 4" key="2">
    <citation type="journal article" date="2015" name="PLoS ONE">
        <title>Whole-Genome Optical Mapping and Finished Genome Sequence of Sphingobacterium deserti sp. nov., a New Species Isolated from the Western Desert of China.</title>
        <authorList>
            <person name="Teng C."/>
            <person name="Zhou Z."/>
            <person name="Molnar I."/>
            <person name="Li X."/>
            <person name="Tang R."/>
            <person name="Chen M."/>
            <person name="Wang L."/>
            <person name="Su S."/>
            <person name="Zhang W."/>
            <person name="Lin M."/>
        </authorList>
    </citation>
    <scope>NUCLEOTIDE SEQUENCE [LARGE SCALE GENOMIC DNA]</scope>
    <source>
        <strain evidence="4">ACCC05744</strain>
    </source>
</reference>
<dbReference type="Pfam" id="PF14344">
    <property type="entry name" value="DUF4397"/>
    <property type="match status" value="1"/>
</dbReference>
<dbReference type="eggNOG" id="ENOG5032S7H">
    <property type="taxonomic scope" value="Bacteria"/>
</dbReference>
<dbReference type="OrthoDB" id="706927at2"/>
<proteinExistence type="predicted"/>
<dbReference type="AlphaFoldDB" id="A0A0B8SZW4"/>
<dbReference type="STRING" id="1229276.DI53_2638"/>
<dbReference type="RefSeq" id="WP_037500166.1">
    <property type="nucleotide sequence ID" value="NZ_JJMU01000048.1"/>
</dbReference>
<comment type="caution">
    <text evidence="3">The sequence shown here is derived from an EMBL/GenBank/DDBJ whole genome shotgun (WGS) entry which is preliminary data.</text>
</comment>
<evidence type="ECO:0000259" key="2">
    <source>
        <dbReference type="Pfam" id="PF14344"/>
    </source>
</evidence>
<evidence type="ECO:0000313" key="3">
    <source>
        <dbReference type="EMBL" id="KGE13577.1"/>
    </source>
</evidence>
<protein>
    <recommendedName>
        <fullName evidence="2">DUF4397 domain-containing protein</fullName>
    </recommendedName>
</protein>
<name>A0A0B8SZW4_9SPHI</name>